<dbReference type="SUPFAM" id="SSF51905">
    <property type="entry name" value="FAD/NAD(P)-binding domain"/>
    <property type="match status" value="1"/>
</dbReference>
<proteinExistence type="predicted"/>
<dbReference type="Gene3D" id="3.50.50.60">
    <property type="entry name" value="FAD/NAD(P)-binding domain"/>
    <property type="match status" value="1"/>
</dbReference>
<keyword evidence="3" id="KW-1185">Reference proteome</keyword>
<evidence type="ECO:0000313" key="3">
    <source>
        <dbReference type="Proteomes" id="UP001596143"/>
    </source>
</evidence>
<name>A0ABW0U4L6_9BACI</name>
<keyword evidence="2" id="KW-0560">Oxidoreductase</keyword>
<protein>
    <submittedName>
        <fullName evidence="2">FAD-dependent monooxygenase</fullName>
    </submittedName>
</protein>
<dbReference type="Proteomes" id="UP001596143">
    <property type="component" value="Unassembled WGS sequence"/>
</dbReference>
<keyword evidence="2" id="KW-0503">Monooxygenase</keyword>
<evidence type="ECO:0000313" key="2">
    <source>
        <dbReference type="EMBL" id="MFC5627650.1"/>
    </source>
</evidence>
<accession>A0ABW0U4L6</accession>
<dbReference type="InterPro" id="IPR036188">
    <property type="entry name" value="FAD/NAD-bd_sf"/>
</dbReference>
<gene>
    <name evidence="2" type="ORF">ACFPTR_01890</name>
</gene>
<evidence type="ECO:0000259" key="1">
    <source>
        <dbReference type="Pfam" id="PF01494"/>
    </source>
</evidence>
<feature type="domain" description="FAD-binding" evidence="1">
    <location>
        <begin position="4"/>
        <end position="39"/>
    </location>
</feature>
<comment type="caution">
    <text evidence="2">The sequence shown here is derived from an EMBL/GenBank/DDBJ whole genome shotgun (WGS) entry which is preliminary data.</text>
</comment>
<dbReference type="InterPro" id="IPR002938">
    <property type="entry name" value="FAD-bd"/>
</dbReference>
<dbReference type="EMBL" id="JBHSPF010000010">
    <property type="protein sequence ID" value="MFC5627650.1"/>
    <property type="molecule type" value="Genomic_DNA"/>
</dbReference>
<sequence>MSGDADVIVIGAGAGGAVAAKELGELGLEILLLEAWPWDGNKKWKEPNLHRGPISNLPYINSFILGNTMYCFCNPSCLGGSDKKSLAGGESKCGRH</sequence>
<dbReference type="Pfam" id="PF01494">
    <property type="entry name" value="FAD_binding_3"/>
    <property type="match status" value="1"/>
</dbReference>
<dbReference type="RefSeq" id="WP_377901781.1">
    <property type="nucleotide sequence ID" value="NZ_JBHSPF010000010.1"/>
</dbReference>
<reference evidence="3" key="1">
    <citation type="journal article" date="2019" name="Int. J. Syst. Evol. Microbiol.">
        <title>The Global Catalogue of Microorganisms (GCM) 10K type strain sequencing project: providing services to taxonomists for standard genome sequencing and annotation.</title>
        <authorList>
            <consortium name="The Broad Institute Genomics Platform"/>
            <consortium name="The Broad Institute Genome Sequencing Center for Infectious Disease"/>
            <person name="Wu L."/>
            <person name="Ma J."/>
        </authorList>
    </citation>
    <scope>NUCLEOTIDE SEQUENCE [LARGE SCALE GENOMIC DNA]</scope>
    <source>
        <strain evidence="3">CGMCC 1.15790</strain>
    </source>
</reference>
<organism evidence="2 3">
    <name type="scientific">Aliibacillus thermotolerans</name>
    <dbReference type="NCBI Taxonomy" id="1834418"/>
    <lineage>
        <taxon>Bacteria</taxon>
        <taxon>Bacillati</taxon>
        <taxon>Bacillota</taxon>
        <taxon>Bacilli</taxon>
        <taxon>Bacillales</taxon>
        <taxon>Bacillaceae</taxon>
        <taxon>Aliibacillus</taxon>
    </lineage>
</organism>
<dbReference type="GO" id="GO:0004497">
    <property type="term" value="F:monooxygenase activity"/>
    <property type="evidence" value="ECO:0007669"/>
    <property type="project" value="UniProtKB-KW"/>
</dbReference>